<protein>
    <submittedName>
        <fullName evidence="2">GNAT family N-acetyltransferase</fullName>
    </submittedName>
</protein>
<dbReference type="Gene3D" id="3.40.630.30">
    <property type="match status" value="1"/>
</dbReference>
<dbReference type="Proteomes" id="UP000436047">
    <property type="component" value="Unassembled WGS sequence"/>
</dbReference>
<dbReference type="InterPro" id="IPR016181">
    <property type="entry name" value="Acyl_CoA_acyltransferase"/>
</dbReference>
<reference evidence="2 3" key="1">
    <citation type="submission" date="2019-08" db="EMBL/GenBank/DDBJ databases">
        <title>In-depth cultivation of the pig gut microbiome towards novel bacterial diversity and tailored functional studies.</title>
        <authorList>
            <person name="Wylensek D."/>
            <person name="Hitch T.C.A."/>
            <person name="Clavel T."/>
        </authorList>
    </citation>
    <scope>NUCLEOTIDE SEQUENCE [LARGE SCALE GENOMIC DNA]</scope>
    <source>
        <strain evidence="2 3">WCA-389-WT-23B</strain>
    </source>
</reference>
<feature type="domain" description="N-acetyltransferase" evidence="1">
    <location>
        <begin position="1"/>
        <end position="83"/>
    </location>
</feature>
<evidence type="ECO:0000259" key="1">
    <source>
        <dbReference type="PROSITE" id="PS51186"/>
    </source>
</evidence>
<keyword evidence="3" id="KW-1185">Reference proteome</keyword>
<dbReference type="SUPFAM" id="SSF55729">
    <property type="entry name" value="Acyl-CoA N-acyltransferases (Nat)"/>
    <property type="match status" value="1"/>
</dbReference>
<comment type="caution">
    <text evidence="2">The sequence shown here is derived from an EMBL/GenBank/DDBJ whole genome shotgun (WGS) entry which is preliminary data.</text>
</comment>
<evidence type="ECO:0000313" key="3">
    <source>
        <dbReference type="Proteomes" id="UP000436047"/>
    </source>
</evidence>
<dbReference type="GeneID" id="97114451"/>
<name>A0A6N7W9M6_9FIRM</name>
<organism evidence="2 3">
    <name type="scientific">Eisenbergiella porci</name>
    <dbReference type="NCBI Taxonomy" id="2652274"/>
    <lineage>
        <taxon>Bacteria</taxon>
        <taxon>Bacillati</taxon>
        <taxon>Bacillota</taxon>
        <taxon>Clostridia</taxon>
        <taxon>Lachnospirales</taxon>
        <taxon>Lachnospiraceae</taxon>
        <taxon>Eisenbergiella</taxon>
    </lineage>
</organism>
<gene>
    <name evidence="2" type="ORF">FYJ45_28285</name>
</gene>
<dbReference type="InterPro" id="IPR000182">
    <property type="entry name" value="GNAT_dom"/>
</dbReference>
<dbReference type="PROSITE" id="PS51186">
    <property type="entry name" value="GNAT"/>
    <property type="match status" value="1"/>
</dbReference>
<proteinExistence type="predicted"/>
<dbReference type="InterPro" id="IPR027365">
    <property type="entry name" value="GNAT_acetyltra_YdfB-like"/>
</dbReference>
<dbReference type="AlphaFoldDB" id="A0A6N7W9M6"/>
<evidence type="ECO:0000313" key="2">
    <source>
        <dbReference type="EMBL" id="MSS91966.1"/>
    </source>
</evidence>
<sequence length="83" mass="9731">MVGIIFGSARYENIIAVDIEVEETYRRRGIAAFLTEHMLNSCSEENLTVQWDCVESNTASRMAAEKCGFHLFKKRPYYWFWIS</sequence>
<accession>A0A6N7W9M6</accession>
<dbReference type="GO" id="GO:0016747">
    <property type="term" value="F:acyltransferase activity, transferring groups other than amino-acyl groups"/>
    <property type="evidence" value="ECO:0007669"/>
    <property type="project" value="InterPro"/>
</dbReference>
<dbReference type="Pfam" id="PF12746">
    <property type="entry name" value="GNAT_acetyltran"/>
    <property type="match status" value="1"/>
</dbReference>
<dbReference type="EMBL" id="VUMI01000096">
    <property type="protein sequence ID" value="MSS91966.1"/>
    <property type="molecule type" value="Genomic_DNA"/>
</dbReference>
<keyword evidence="2" id="KW-0808">Transferase</keyword>
<dbReference type="RefSeq" id="WP_408609547.1">
    <property type="nucleotide sequence ID" value="NZ_JAXDZL010000124.1"/>
</dbReference>